<dbReference type="GeneID" id="76200253"/>
<sequence length="155" mass="17977">MELIKATAEDLDALVDRWYTLARSMEAYDELNELVYADVDEVPDDGFRDHLDDENVTDYLIVHESEPIGFVTLGKGHHASRQYSQYLRIVNLAIDEGYQNRGHGTEVVERVKEMAREQGCDHLTVSCEWKNESARRFYRETGFQPKQVDYAQSLE</sequence>
<dbReference type="EMBL" id="JBHTAX010000001">
    <property type="protein sequence ID" value="MFC7190619.1"/>
    <property type="molecule type" value="Genomic_DNA"/>
</dbReference>
<evidence type="ECO:0000259" key="1">
    <source>
        <dbReference type="PROSITE" id="PS51186"/>
    </source>
</evidence>
<dbReference type="Gene3D" id="3.40.630.30">
    <property type="match status" value="1"/>
</dbReference>
<dbReference type="InterPro" id="IPR050276">
    <property type="entry name" value="MshD_Acetyltransferase"/>
</dbReference>
<dbReference type="Proteomes" id="UP001596417">
    <property type="component" value="Unassembled WGS sequence"/>
</dbReference>
<keyword evidence="3" id="KW-1185">Reference proteome</keyword>
<dbReference type="PROSITE" id="PS51186">
    <property type="entry name" value="GNAT"/>
    <property type="match status" value="1"/>
</dbReference>
<name>A0ABD5YMK7_9EURY</name>
<dbReference type="SUPFAM" id="SSF55729">
    <property type="entry name" value="Acyl-CoA N-acyltransferases (Nat)"/>
    <property type="match status" value="1"/>
</dbReference>
<evidence type="ECO:0000313" key="2">
    <source>
        <dbReference type="EMBL" id="MFC7190619.1"/>
    </source>
</evidence>
<protein>
    <submittedName>
        <fullName evidence="2">GNAT family N-acetyltransferase</fullName>
        <ecNumber evidence="2">2.3.1.-</ecNumber>
    </submittedName>
</protein>
<dbReference type="GO" id="GO:0016746">
    <property type="term" value="F:acyltransferase activity"/>
    <property type="evidence" value="ECO:0007669"/>
    <property type="project" value="UniProtKB-KW"/>
</dbReference>
<keyword evidence="2" id="KW-0808">Transferase</keyword>
<organism evidence="2 3">
    <name type="scientific">Halocatena marina</name>
    <dbReference type="NCBI Taxonomy" id="2934937"/>
    <lineage>
        <taxon>Archaea</taxon>
        <taxon>Methanobacteriati</taxon>
        <taxon>Methanobacteriota</taxon>
        <taxon>Stenosarchaea group</taxon>
        <taxon>Halobacteria</taxon>
        <taxon>Halobacteriales</taxon>
        <taxon>Natronomonadaceae</taxon>
        <taxon>Halocatena</taxon>
    </lineage>
</organism>
<reference evidence="2 3" key="1">
    <citation type="journal article" date="2019" name="Int. J. Syst. Evol. Microbiol.">
        <title>The Global Catalogue of Microorganisms (GCM) 10K type strain sequencing project: providing services to taxonomists for standard genome sequencing and annotation.</title>
        <authorList>
            <consortium name="The Broad Institute Genomics Platform"/>
            <consortium name="The Broad Institute Genome Sequencing Center for Infectious Disease"/>
            <person name="Wu L."/>
            <person name="Ma J."/>
        </authorList>
    </citation>
    <scope>NUCLEOTIDE SEQUENCE [LARGE SCALE GENOMIC DNA]</scope>
    <source>
        <strain evidence="2 3">RDMS1</strain>
    </source>
</reference>
<dbReference type="PANTHER" id="PTHR43617:SF22">
    <property type="entry name" value="L-AMINO ACID N-ACETYLTRANSFERASE AAAT"/>
    <property type="match status" value="1"/>
</dbReference>
<keyword evidence="2" id="KW-0012">Acyltransferase</keyword>
<gene>
    <name evidence="2" type="ORF">ACFQL7_12735</name>
</gene>
<feature type="domain" description="N-acetyltransferase" evidence="1">
    <location>
        <begin position="16"/>
        <end position="155"/>
    </location>
</feature>
<dbReference type="InterPro" id="IPR000182">
    <property type="entry name" value="GNAT_dom"/>
</dbReference>
<dbReference type="CDD" id="cd04301">
    <property type="entry name" value="NAT_SF"/>
    <property type="match status" value="1"/>
</dbReference>
<accession>A0ABD5YMK7</accession>
<dbReference type="EC" id="2.3.1.-" evidence="2"/>
<dbReference type="InterPro" id="IPR016181">
    <property type="entry name" value="Acyl_CoA_acyltransferase"/>
</dbReference>
<proteinExistence type="predicted"/>
<dbReference type="PANTHER" id="PTHR43617">
    <property type="entry name" value="L-AMINO ACID N-ACETYLTRANSFERASE"/>
    <property type="match status" value="1"/>
</dbReference>
<dbReference type="RefSeq" id="WP_264556010.1">
    <property type="nucleotide sequence ID" value="NZ_CP109979.1"/>
</dbReference>
<comment type="caution">
    <text evidence="2">The sequence shown here is derived from an EMBL/GenBank/DDBJ whole genome shotgun (WGS) entry which is preliminary data.</text>
</comment>
<dbReference type="Pfam" id="PF00583">
    <property type="entry name" value="Acetyltransf_1"/>
    <property type="match status" value="1"/>
</dbReference>
<evidence type="ECO:0000313" key="3">
    <source>
        <dbReference type="Proteomes" id="UP001596417"/>
    </source>
</evidence>
<dbReference type="AlphaFoldDB" id="A0ABD5YMK7"/>